<evidence type="ECO:0000313" key="6">
    <source>
        <dbReference type="Proteomes" id="UP000481360"/>
    </source>
</evidence>
<dbReference type="PANTHER" id="PTHR44942">
    <property type="entry name" value="METHYLTRANSF_11 DOMAIN-CONTAINING PROTEIN"/>
    <property type="match status" value="1"/>
</dbReference>
<dbReference type="CDD" id="cd02440">
    <property type="entry name" value="AdoMet_MTases"/>
    <property type="match status" value="1"/>
</dbReference>
<keyword evidence="6" id="KW-1185">Reference proteome</keyword>
<protein>
    <submittedName>
        <fullName evidence="5">Methyltransferase domain-containing protein</fullName>
    </submittedName>
</protein>
<dbReference type="GO" id="GO:0032259">
    <property type="term" value="P:methylation"/>
    <property type="evidence" value="ECO:0007669"/>
    <property type="project" value="UniProtKB-KW"/>
</dbReference>
<keyword evidence="2 5" id="KW-0489">Methyltransferase</keyword>
<evidence type="ECO:0000256" key="3">
    <source>
        <dbReference type="ARBA" id="ARBA00022679"/>
    </source>
</evidence>
<dbReference type="InterPro" id="IPR051052">
    <property type="entry name" value="Diverse_substrate_MTase"/>
</dbReference>
<comment type="similarity">
    <text evidence="1">Belongs to the methyltransferase superfamily.</text>
</comment>
<dbReference type="GO" id="GO:0008757">
    <property type="term" value="F:S-adenosylmethionine-dependent methyltransferase activity"/>
    <property type="evidence" value="ECO:0007669"/>
    <property type="project" value="InterPro"/>
</dbReference>
<evidence type="ECO:0000313" key="5">
    <source>
        <dbReference type="EMBL" id="NGY61660.1"/>
    </source>
</evidence>
<evidence type="ECO:0000256" key="1">
    <source>
        <dbReference type="ARBA" id="ARBA00008361"/>
    </source>
</evidence>
<feature type="domain" description="Methyltransferase type 11" evidence="4">
    <location>
        <begin position="48"/>
        <end position="139"/>
    </location>
</feature>
<dbReference type="InterPro" id="IPR013216">
    <property type="entry name" value="Methyltransf_11"/>
</dbReference>
<sequence length="249" mass="27445">MGDIKRADFYDGPAHDYLGYWKGRDYEHEAERIAIDRLLSGQHFTHAVDVGGGYGRITALLPQYADHVTLAEPSKVQLDKAAKYLGENIELVQAQAAALPFAAGSIDLVTMIRVMHHLPDPTAELAEIARVLDPVGLAVVEVANLGHARNRLRHLGRPVPAEPVDIRSPENRHDDEIPFVNHNLDTVTRQLSDVGLHVVRSLSVSNLRSGALKRVVPHRVLLRVERAAQPALARCRFGPSIFLLVSKKG</sequence>
<dbReference type="PANTHER" id="PTHR44942:SF4">
    <property type="entry name" value="METHYLTRANSFERASE TYPE 11 DOMAIN-CONTAINING PROTEIN"/>
    <property type="match status" value="1"/>
</dbReference>
<dbReference type="AlphaFoldDB" id="A0A7C9W1G8"/>
<proteinExistence type="inferred from homology"/>
<gene>
    <name evidence="5" type="ORF">G7043_22280</name>
</gene>
<dbReference type="InterPro" id="IPR029063">
    <property type="entry name" value="SAM-dependent_MTases_sf"/>
</dbReference>
<evidence type="ECO:0000256" key="2">
    <source>
        <dbReference type="ARBA" id="ARBA00022603"/>
    </source>
</evidence>
<organism evidence="5 6">
    <name type="scientific">Lentzea alba</name>
    <dbReference type="NCBI Taxonomy" id="2714351"/>
    <lineage>
        <taxon>Bacteria</taxon>
        <taxon>Bacillati</taxon>
        <taxon>Actinomycetota</taxon>
        <taxon>Actinomycetes</taxon>
        <taxon>Pseudonocardiales</taxon>
        <taxon>Pseudonocardiaceae</taxon>
        <taxon>Lentzea</taxon>
    </lineage>
</organism>
<evidence type="ECO:0000259" key="4">
    <source>
        <dbReference type="Pfam" id="PF08241"/>
    </source>
</evidence>
<dbReference type="EMBL" id="JAAMPJ010000006">
    <property type="protein sequence ID" value="NGY61660.1"/>
    <property type="molecule type" value="Genomic_DNA"/>
</dbReference>
<dbReference type="Pfam" id="PF08241">
    <property type="entry name" value="Methyltransf_11"/>
    <property type="match status" value="1"/>
</dbReference>
<dbReference type="Gene3D" id="3.40.50.150">
    <property type="entry name" value="Vaccinia Virus protein VP39"/>
    <property type="match status" value="1"/>
</dbReference>
<accession>A0A7C9W1G8</accession>
<dbReference type="RefSeq" id="WP_166048400.1">
    <property type="nucleotide sequence ID" value="NZ_JAAMPJ010000006.1"/>
</dbReference>
<comment type="caution">
    <text evidence="5">The sequence shown here is derived from an EMBL/GenBank/DDBJ whole genome shotgun (WGS) entry which is preliminary data.</text>
</comment>
<dbReference type="Proteomes" id="UP000481360">
    <property type="component" value="Unassembled WGS sequence"/>
</dbReference>
<dbReference type="SUPFAM" id="SSF53335">
    <property type="entry name" value="S-adenosyl-L-methionine-dependent methyltransferases"/>
    <property type="match status" value="1"/>
</dbReference>
<reference evidence="5 6" key="1">
    <citation type="submission" date="2020-03" db="EMBL/GenBank/DDBJ databases">
        <title>Isolation and identification of active actinomycetes.</title>
        <authorList>
            <person name="Sun X."/>
        </authorList>
    </citation>
    <scope>NUCLEOTIDE SEQUENCE [LARGE SCALE GENOMIC DNA]</scope>
    <source>
        <strain evidence="5 6">NEAU-D13</strain>
    </source>
</reference>
<name>A0A7C9W1G8_9PSEU</name>
<keyword evidence="3 5" id="KW-0808">Transferase</keyword>